<accession>A0ABW6RNI1</accession>
<feature type="region of interest" description="Disordered" evidence="1">
    <location>
        <begin position="1"/>
        <end position="64"/>
    </location>
</feature>
<dbReference type="RefSeq" id="WP_355715255.1">
    <property type="nucleotide sequence ID" value="NZ_JBEXNP010000003.1"/>
</dbReference>
<name>A0ABW6RNI1_9ACTN</name>
<keyword evidence="3" id="KW-1185">Reference proteome</keyword>
<dbReference type="EMBL" id="JBIAPK010000008">
    <property type="protein sequence ID" value="MFF3342079.1"/>
    <property type="molecule type" value="Genomic_DNA"/>
</dbReference>
<evidence type="ECO:0000313" key="3">
    <source>
        <dbReference type="Proteomes" id="UP001601976"/>
    </source>
</evidence>
<gene>
    <name evidence="2" type="ORF">ACFYWW_25675</name>
</gene>
<sequence length="64" mass="6840">MSDPRTEDPEETGTPVPRDLPDQQAQDGEDPLDEAGGRTEDEREHETGQAPDTGQGPVPDEPSG</sequence>
<feature type="compositionally biased region" description="Basic and acidic residues" evidence="1">
    <location>
        <begin position="35"/>
        <end position="47"/>
    </location>
</feature>
<organism evidence="2 3">
    <name type="scientific">Streptomyces flavidovirens</name>
    <dbReference type="NCBI Taxonomy" id="67298"/>
    <lineage>
        <taxon>Bacteria</taxon>
        <taxon>Bacillati</taxon>
        <taxon>Actinomycetota</taxon>
        <taxon>Actinomycetes</taxon>
        <taxon>Kitasatosporales</taxon>
        <taxon>Streptomycetaceae</taxon>
        <taxon>Streptomyces</taxon>
    </lineage>
</organism>
<protein>
    <submittedName>
        <fullName evidence="2">Uncharacterized protein</fullName>
    </submittedName>
</protein>
<evidence type="ECO:0000256" key="1">
    <source>
        <dbReference type="SAM" id="MobiDB-lite"/>
    </source>
</evidence>
<reference evidence="2 3" key="1">
    <citation type="submission" date="2024-10" db="EMBL/GenBank/DDBJ databases">
        <title>The Natural Products Discovery Center: Release of the First 8490 Sequenced Strains for Exploring Actinobacteria Biosynthetic Diversity.</title>
        <authorList>
            <person name="Kalkreuter E."/>
            <person name="Kautsar S.A."/>
            <person name="Yang D."/>
            <person name="Bader C.D."/>
            <person name="Teijaro C.N."/>
            <person name="Fluegel L."/>
            <person name="Davis C.M."/>
            <person name="Simpson J.R."/>
            <person name="Lauterbach L."/>
            <person name="Steele A.D."/>
            <person name="Gui C."/>
            <person name="Meng S."/>
            <person name="Li G."/>
            <person name="Viehrig K."/>
            <person name="Ye F."/>
            <person name="Su P."/>
            <person name="Kiefer A.F."/>
            <person name="Nichols A."/>
            <person name="Cepeda A.J."/>
            <person name="Yan W."/>
            <person name="Fan B."/>
            <person name="Jiang Y."/>
            <person name="Adhikari A."/>
            <person name="Zheng C.-J."/>
            <person name="Schuster L."/>
            <person name="Cowan T.M."/>
            <person name="Smanski M.J."/>
            <person name="Chevrette M.G."/>
            <person name="De Carvalho L.P.S."/>
            <person name="Shen B."/>
        </authorList>
    </citation>
    <scope>NUCLEOTIDE SEQUENCE [LARGE SCALE GENOMIC DNA]</scope>
    <source>
        <strain evidence="2 3">NPDC003029</strain>
    </source>
</reference>
<comment type="caution">
    <text evidence="2">The sequence shown here is derived from an EMBL/GenBank/DDBJ whole genome shotgun (WGS) entry which is preliminary data.</text>
</comment>
<proteinExistence type="predicted"/>
<evidence type="ECO:0000313" key="2">
    <source>
        <dbReference type="EMBL" id="MFF3342079.1"/>
    </source>
</evidence>
<dbReference type="Proteomes" id="UP001601976">
    <property type="component" value="Unassembled WGS sequence"/>
</dbReference>